<dbReference type="Gene3D" id="3.90.780.10">
    <property type="entry name" value="5'-Nucleotidase, C-terminal domain"/>
    <property type="match status" value="1"/>
</dbReference>
<dbReference type="GO" id="GO:0000166">
    <property type="term" value="F:nucleotide binding"/>
    <property type="evidence" value="ECO:0007669"/>
    <property type="project" value="UniProtKB-KW"/>
</dbReference>
<gene>
    <name evidence="5" type="ORF">HMPREF9140_00801</name>
</gene>
<dbReference type="InterPro" id="IPR004843">
    <property type="entry name" value="Calcineurin-like_PHP"/>
</dbReference>
<dbReference type="RefSeq" id="WP_006951898.1">
    <property type="nucleotide sequence ID" value="NZ_JH594521.1"/>
</dbReference>
<protein>
    <recommendedName>
        <fullName evidence="7">5'-Nucleotidase C-terminal domain-containing protein</fullName>
    </recommendedName>
</protein>
<dbReference type="InterPro" id="IPR008334">
    <property type="entry name" value="5'-Nucleotdase_C"/>
</dbReference>
<feature type="domain" description="Calcineurin-like phosphoesterase" evidence="3">
    <location>
        <begin position="34"/>
        <end position="232"/>
    </location>
</feature>
<dbReference type="Gene3D" id="3.60.21.10">
    <property type="match status" value="1"/>
</dbReference>
<keyword evidence="1 2" id="KW-0732">Signal</keyword>
<comment type="caution">
    <text evidence="5">The sequence shown here is derived from an EMBL/GenBank/DDBJ whole genome shotgun (WGS) entry which is preliminary data.</text>
</comment>
<feature type="domain" description="5'-Nucleotidase C-terminal" evidence="4">
    <location>
        <begin position="306"/>
        <end position="441"/>
    </location>
</feature>
<dbReference type="InterPro" id="IPR006179">
    <property type="entry name" value="5_nucleotidase/apyrase"/>
</dbReference>
<dbReference type="STRING" id="883158.HMPREF9140_00801"/>
<keyword evidence="2" id="KW-0547">Nucleotide-binding</keyword>
<reference evidence="5 6" key="1">
    <citation type="submission" date="2011-12" db="EMBL/GenBank/DDBJ databases">
        <title>The Genome Sequence of Prevotella micans F0438.</title>
        <authorList>
            <consortium name="The Broad Institute Genome Sequencing Platform"/>
            <person name="Earl A."/>
            <person name="Ward D."/>
            <person name="Feldgarden M."/>
            <person name="Gevers D."/>
            <person name="Izard J."/>
            <person name="Baranova O.V."/>
            <person name="Blanton J.M."/>
            <person name="Wade W.G."/>
            <person name="Dewhirst F.E."/>
            <person name="Young S.K."/>
            <person name="Zeng Q."/>
            <person name="Gargeya S."/>
            <person name="Fitzgerald M."/>
            <person name="Haas B."/>
            <person name="Abouelleil A."/>
            <person name="Alvarado L."/>
            <person name="Arachchi H.M."/>
            <person name="Berlin A."/>
            <person name="Chapman S.B."/>
            <person name="Gearin G."/>
            <person name="Goldberg J."/>
            <person name="Griggs A."/>
            <person name="Gujja S."/>
            <person name="Hansen M."/>
            <person name="Heiman D."/>
            <person name="Howarth C."/>
            <person name="Larimer J."/>
            <person name="Lui A."/>
            <person name="MacDonald P.J.P."/>
            <person name="McCowen C."/>
            <person name="Montmayeur A."/>
            <person name="Murphy C."/>
            <person name="Neiman D."/>
            <person name="Pearson M."/>
            <person name="Priest M."/>
            <person name="Roberts A."/>
            <person name="Saif S."/>
            <person name="Shea T."/>
            <person name="Sisk P."/>
            <person name="Stolte C."/>
            <person name="Sykes S."/>
            <person name="Wortman J."/>
            <person name="Nusbaum C."/>
            <person name="Birren B."/>
        </authorList>
    </citation>
    <scope>NUCLEOTIDE SEQUENCE [LARGE SCALE GENOMIC DNA]</scope>
    <source>
        <strain evidence="5 6">F0438</strain>
    </source>
</reference>
<dbReference type="AlphaFoldDB" id="H1Q1L3"/>
<proteinExistence type="inferred from homology"/>
<dbReference type="Pfam" id="PF00149">
    <property type="entry name" value="Metallophos"/>
    <property type="match status" value="1"/>
</dbReference>
<evidence type="ECO:0000259" key="3">
    <source>
        <dbReference type="Pfam" id="PF00149"/>
    </source>
</evidence>
<feature type="chain" id="PRO_5005133574" description="5'-Nucleotidase C-terminal domain-containing protein" evidence="2">
    <location>
        <begin position="20"/>
        <end position="484"/>
    </location>
</feature>
<dbReference type="eggNOG" id="COG0737">
    <property type="taxonomic scope" value="Bacteria"/>
</dbReference>
<comment type="similarity">
    <text evidence="2">Belongs to the 5'-nucleotidase family.</text>
</comment>
<evidence type="ECO:0000256" key="1">
    <source>
        <dbReference type="ARBA" id="ARBA00022729"/>
    </source>
</evidence>
<dbReference type="PANTHER" id="PTHR11575">
    <property type="entry name" value="5'-NUCLEOTIDASE-RELATED"/>
    <property type="match status" value="1"/>
</dbReference>
<dbReference type="EMBL" id="AGWK01000026">
    <property type="protein sequence ID" value="EHO71860.1"/>
    <property type="molecule type" value="Genomic_DNA"/>
</dbReference>
<dbReference type="PANTHER" id="PTHR11575:SF24">
    <property type="entry name" value="5'-NUCLEOTIDASE"/>
    <property type="match status" value="1"/>
</dbReference>
<evidence type="ECO:0000313" key="6">
    <source>
        <dbReference type="Proteomes" id="UP000016023"/>
    </source>
</evidence>
<dbReference type="GO" id="GO:0016787">
    <property type="term" value="F:hydrolase activity"/>
    <property type="evidence" value="ECO:0007669"/>
    <property type="project" value="UniProtKB-KW"/>
</dbReference>
<dbReference type="PRINTS" id="PR01607">
    <property type="entry name" value="APYRASEFAMLY"/>
</dbReference>
<sequence>MKIKLTILSLLLLSAVASAQTTTAVAVMDRKDIHILAVNDMHAKLENMPRLAAIVDSLRAIDPELLVLAAGDNRTGNPYNDQYEPTSYPMVSLMNFIGFSASAFGNHEFDSREAGLAKVTALSNFPYLAANVYPPLDSRKTWLSFKIFNIGTVSVGVLGVVQLGANGIPDTHPDNVKRFMFVPVNDAIRNYKWLRKKCDVNILLSHIGYEDDVKVAESNPDFDLIVGGHSHTQLNGGEIHNGVLITQNVNRLKRATLITLTVDNHKVINKKAENIDVENYPHENKIAAQMVKMFTSDESFNRQLGTARTAFGNADELGIFMCDAIRHQTNADIALWNFGGVRLEELPAGPITVATVLTLDPFGNNCIEMNLTGKEFHDLFLSCYKHDEMRVPYTSGNIHSTVTFDKNNPTTIKSLVLTDANGHKLNMRKTYRVVMNNYVSSICDSPRKDQGRNMNIPTAELIMKYLKQMGEVSYAGQSNQTIIR</sequence>
<dbReference type="SUPFAM" id="SSF55816">
    <property type="entry name" value="5'-nucleotidase (syn. UDP-sugar hydrolase), C-terminal domain"/>
    <property type="match status" value="1"/>
</dbReference>
<dbReference type="SUPFAM" id="SSF56300">
    <property type="entry name" value="Metallo-dependent phosphatases"/>
    <property type="match status" value="1"/>
</dbReference>
<dbReference type="HOGENOM" id="CLU_005854_7_3_10"/>
<evidence type="ECO:0000259" key="4">
    <source>
        <dbReference type="Pfam" id="PF02872"/>
    </source>
</evidence>
<accession>H1Q1L3</accession>
<feature type="signal peptide" evidence="2">
    <location>
        <begin position="1"/>
        <end position="19"/>
    </location>
</feature>
<dbReference type="GO" id="GO:0009166">
    <property type="term" value="P:nucleotide catabolic process"/>
    <property type="evidence" value="ECO:0007669"/>
    <property type="project" value="InterPro"/>
</dbReference>
<evidence type="ECO:0008006" key="7">
    <source>
        <dbReference type="Google" id="ProtNLM"/>
    </source>
</evidence>
<dbReference type="InterPro" id="IPR036907">
    <property type="entry name" value="5'-Nucleotdase_C_sf"/>
</dbReference>
<evidence type="ECO:0000256" key="2">
    <source>
        <dbReference type="RuleBase" id="RU362119"/>
    </source>
</evidence>
<dbReference type="Proteomes" id="UP000016023">
    <property type="component" value="Unassembled WGS sequence"/>
</dbReference>
<name>H1Q1L3_9BACT</name>
<dbReference type="Pfam" id="PF02872">
    <property type="entry name" value="5_nucleotid_C"/>
    <property type="match status" value="1"/>
</dbReference>
<keyword evidence="6" id="KW-1185">Reference proteome</keyword>
<evidence type="ECO:0000313" key="5">
    <source>
        <dbReference type="EMBL" id="EHO71860.1"/>
    </source>
</evidence>
<dbReference type="PATRIC" id="fig|883158.3.peg.809"/>
<keyword evidence="2" id="KW-0378">Hydrolase</keyword>
<dbReference type="InterPro" id="IPR029052">
    <property type="entry name" value="Metallo-depent_PP-like"/>
</dbReference>
<organism evidence="5 6">
    <name type="scientific">Prevotella micans F0438</name>
    <dbReference type="NCBI Taxonomy" id="883158"/>
    <lineage>
        <taxon>Bacteria</taxon>
        <taxon>Pseudomonadati</taxon>
        <taxon>Bacteroidota</taxon>
        <taxon>Bacteroidia</taxon>
        <taxon>Bacteroidales</taxon>
        <taxon>Prevotellaceae</taxon>
        <taxon>Prevotella</taxon>
    </lineage>
</organism>